<reference evidence="3 4" key="1">
    <citation type="submission" date="2018-06" db="EMBL/GenBank/DDBJ databases">
        <title>Azoarcus communis strain SWub3 genome.</title>
        <authorList>
            <person name="Zorraquino Salvo V."/>
            <person name="Toubiana D."/>
            <person name="Blumwald E."/>
        </authorList>
    </citation>
    <scope>NUCLEOTIDE SEQUENCE [LARGE SCALE GENOMIC DNA]</scope>
    <source>
        <strain evidence="3 4">SWub3</strain>
    </source>
</reference>
<comment type="caution">
    <text evidence="3">The sequence shown here is derived from an EMBL/GenBank/DDBJ whole genome shotgun (WGS) entry which is preliminary data.</text>
</comment>
<dbReference type="Pfam" id="PF12804">
    <property type="entry name" value="NTP_transf_3"/>
    <property type="match status" value="1"/>
</dbReference>
<dbReference type="InterPro" id="IPR025877">
    <property type="entry name" value="MobA-like_NTP_Trfase"/>
</dbReference>
<dbReference type="PANTHER" id="PTHR43777:SF1">
    <property type="entry name" value="MOLYBDENUM COFACTOR CYTIDYLYLTRANSFERASE"/>
    <property type="match status" value="1"/>
</dbReference>
<dbReference type="EMBL" id="QKOE01000002">
    <property type="protein sequence ID" value="PZA17853.1"/>
    <property type="molecule type" value="Genomic_DNA"/>
</dbReference>
<dbReference type="PANTHER" id="PTHR43777">
    <property type="entry name" value="MOLYBDENUM COFACTOR CYTIDYLYLTRANSFERASE"/>
    <property type="match status" value="1"/>
</dbReference>
<sequence length="203" mass="21202">MDDTAAFPSARPVPQGILLAAGLGSRFDPSGRQDKLLQTLADGRPLLWHSAHHLASALPAPLAVIRPGQDVRRRVLEAAGCRVLEAASACAGMGAALAAAVQASTEASGWVVALGDMPWIPPDLIRRIAAAIDAPDAIAAPFHAAQRGHPVAFGPAWLQTLCGLQGDSGARDLLRRRTLIRIDCTSPSILRDVDLPDDLAAPT</sequence>
<keyword evidence="1" id="KW-0460">Magnesium</keyword>
<dbReference type="GO" id="GO:0016779">
    <property type="term" value="F:nucleotidyltransferase activity"/>
    <property type="evidence" value="ECO:0007669"/>
    <property type="project" value="UniProtKB-ARBA"/>
</dbReference>
<evidence type="ECO:0000256" key="1">
    <source>
        <dbReference type="ARBA" id="ARBA00022842"/>
    </source>
</evidence>
<evidence type="ECO:0000259" key="2">
    <source>
        <dbReference type="Pfam" id="PF12804"/>
    </source>
</evidence>
<organism evidence="3 4">
    <name type="scientific">Parazoarcus communis SWub3 = DSM 12120</name>
    <dbReference type="NCBI Taxonomy" id="1121029"/>
    <lineage>
        <taxon>Bacteria</taxon>
        <taxon>Pseudomonadati</taxon>
        <taxon>Pseudomonadota</taxon>
        <taxon>Betaproteobacteria</taxon>
        <taxon>Rhodocyclales</taxon>
        <taxon>Zoogloeaceae</taxon>
        <taxon>Parazoarcus</taxon>
    </lineage>
</organism>
<keyword evidence="3" id="KW-0808">Transferase</keyword>
<gene>
    <name evidence="3" type="ORF">DNK49_04865</name>
</gene>
<dbReference type="AlphaFoldDB" id="A0A323V195"/>
<dbReference type="SUPFAM" id="SSF53448">
    <property type="entry name" value="Nucleotide-diphospho-sugar transferases"/>
    <property type="match status" value="1"/>
</dbReference>
<dbReference type="RefSeq" id="WP_110523196.1">
    <property type="nucleotide sequence ID" value="NZ_QKOE01000002.1"/>
</dbReference>
<evidence type="ECO:0000313" key="3">
    <source>
        <dbReference type="EMBL" id="PZA17853.1"/>
    </source>
</evidence>
<dbReference type="Proteomes" id="UP000248259">
    <property type="component" value="Unassembled WGS sequence"/>
</dbReference>
<feature type="domain" description="MobA-like NTP transferase" evidence="2">
    <location>
        <begin position="16"/>
        <end position="177"/>
    </location>
</feature>
<name>A0A323V195_9RHOO</name>
<keyword evidence="4" id="KW-1185">Reference proteome</keyword>
<dbReference type="OrthoDB" id="5298793at2"/>
<proteinExistence type="predicted"/>
<accession>A0A323V195</accession>
<dbReference type="InterPro" id="IPR029044">
    <property type="entry name" value="Nucleotide-diphossugar_trans"/>
</dbReference>
<protein>
    <submittedName>
        <fullName evidence="3">Nucleotidyltransferase family protein</fullName>
    </submittedName>
</protein>
<dbReference type="Gene3D" id="3.90.550.10">
    <property type="entry name" value="Spore Coat Polysaccharide Biosynthesis Protein SpsA, Chain A"/>
    <property type="match status" value="1"/>
</dbReference>
<evidence type="ECO:0000313" key="4">
    <source>
        <dbReference type="Proteomes" id="UP000248259"/>
    </source>
</evidence>